<sequence>MVSAEEPGHSRLDAQFPFSSLHPDDLTRAKDSINKLIAGTKNEYNDQLRFILPDGATAWLALSFQLLKGDSDGGYSFLIIRETNVTDLVAARDEIKERLLEIESLKSLLTAINKSLDFNDTISTIIDHLHHIIPFDKASVQLLEGGCLRVIGGYGYTEEQLKDLCFPMGSLDSPSARAVASRRPIVCNDVEKDFEGFIKVDEDIEIRSWLGIPLVFEDKSIGLLALDSIKKGFYTHQHVRLASSVAEHLALAIINARKHTLIKAEARTDKLTGLANRYGLETIGQELFSKAASGDKPLGLLMLDIDHFKIFNDNYGHGYGDQVLRHIASEILRSLRGDDYPVRYGGEEFLILLPDTSTREALVVAERLREGIAHLTMGGGREFPTVSIGIFSGVPSYTELLHEFIRRADLALYEAKGAGRNRCRVWTPSPEYYSK</sequence>
<dbReference type="InterPro" id="IPR043128">
    <property type="entry name" value="Rev_trsase/Diguanyl_cyclase"/>
</dbReference>
<dbReference type="Gene3D" id="3.30.450.20">
    <property type="entry name" value="PAS domain"/>
    <property type="match status" value="1"/>
</dbReference>
<feature type="domain" description="GGDEF" evidence="3">
    <location>
        <begin position="296"/>
        <end position="428"/>
    </location>
</feature>
<dbReference type="SMART" id="SM00065">
    <property type="entry name" value="GAF"/>
    <property type="match status" value="1"/>
</dbReference>
<dbReference type="InterPro" id="IPR029787">
    <property type="entry name" value="Nucleotide_cyclase"/>
</dbReference>
<organism evidence="4">
    <name type="scientific">uncultured Spirochaetota bacterium</name>
    <dbReference type="NCBI Taxonomy" id="460511"/>
    <lineage>
        <taxon>Bacteria</taxon>
        <taxon>Pseudomonadati</taxon>
        <taxon>Spirochaetota</taxon>
        <taxon>environmental samples</taxon>
    </lineage>
</organism>
<dbReference type="InterPro" id="IPR013655">
    <property type="entry name" value="PAS_fold_3"/>
</dbReference>
<dbReference type="InterPro" id="IPR050469">
    <property type="entry name" value="Diguanylate_Cyclase"/>
</dbReference>
<dbReference type="PANTHER" id="PTHR45138:SF9">
    <property type="entry name" value="DIGUANYLATE CYCLASE DGCM-RELATED"/>
    <property type="match status" value="1"/>
</dbReference>
<dbReference type="Gene3D" id="3.30.70.270">
    <property type="match status" value="1"/>
</dbReference>
<evidence type="ECO:0000313" key="4">
    <source>
        <dbReference type="EMBL" id="VBB38814.1"/>
    </source>
</evidence>
<accession>A0A652ZSQ7</accession>
<dbReference type="InterPro" id="IPR029016">
    <property type="entry name" value="GAF-like_dom_sf"/>
</dbReference>
<dbReference type="InterPro" id="IPR003018">
    <property type="entry name" value="GAF"/>
</dbReference>
<evidence type="ECO:0000256" key="2">
    <source>
        <dbReference type="ARBA" id="ARBA00034247"/>
    </source>
</evidence>
<dbReference type="GO" id="GO:0043709">
    <property type="term" value="P:cell adhesion involved in single-species biofilm formation"/>
    <property type="evidence" value="ECO:0007669"/>
    <property type="project" value="TreeGrafter"/>
</dbReference>
<dbReference type="InterPro" id="IPR000160">
    <property type="entry name" value="GGDEF_dom"/>
</dbReference>
<dbReference type="GO" id="GO:1902201">
    <property type="term" value="P:negative regulation of bacterial-type flagellum-dependent cell motility"/>
    <property type="evidence" value="ECO:0007669"/>
    <property type="project" value="TreeGrafter"/>
</dbReference>
<evidence type="ECO:0000256" key="1">
    <source>
        <dbReference type="ARBA" id="ARBA00012528"/>
    </source>
</evidence>
<dbReference type="SUPFAM" id="SSF55073">
    <property type="entry name" value="Nucleotide cyclase"/>
    <property type="match status" value="1"/>
</dbReference>
<name>A0A652ZSQ7_9SPIR</name>
<gene>
    <name evidence="4" type="ORF">TRIP_E160038</name>
</gene>
<reference evidence="4" key="1">
    <citation type="submission" date="2018-07" db="EMBL/GenBank/DDBJ databases">
        <authorList>
            <consortium name="Genoscope - CEA"/>
            <person name="William W."/>
        </authorList>
    </citation>
    <scope>NUCLEOTIDE SEQUENCE</scope>
    <source>
        <strain evidence="4">IK1</strain>
    </source>
</reference>
<dbReference type="PANTHER" id="PTHR45138">
    <property type="entry name" value="REGULATORY COMPONENTS OF SENSORY TRANSDUCTION SYSTEM"/>
    <property type="match status" value="1"/>
</dbReference>
<dbReference type="EMBL" id="UPXP01000008">
    <property type="protein sequence ID" value="VBB38814.1"/>
    <property type="molecule type" value="Genomic_DNA"/>
</dbReference>
<dbReference type="GO" id="GO:0005886">
    <property type="term" value="C:plasma membrane"/>
    <property type="evidence" value="ECO:0007669"/>
    <property type="project" value="TreeGrafter"/>
</dbReference>
<protein>
    <recommendedName>
        <fullName evidence="1">diguanylate cyclase</fullName>
        <ecNumber evidence="1">2.7.7.65</ecNumber>
    </recommendedName>
</protein>
<proteinExistence type="predicted"/>
<dbReference type="GO" id="GO:0052621">
    <property type="term" value="F:diguanylate cyclase activity"/>
    <property type="evidence" value="ECO:0007669"/>
    <property type="project" value="UniProtKB-EC"/>
</dbReference>
<dbReference type="NCBIfam" id="TIGR00254">
    <property type="entry name" value="GGDEF"/>
    <property type="match status" value="1"/>
</dbReference>
<dbReference type="AlphaFoldDB" id="A0A652ZSQ7"/>
<dbReference type="EC" id="2.7.7.65" evidence="1"/>
<dbReference type="SMART" id="SM00267">
    <property type="entry name" value="GGDEF"/>
    <property type="match status" value="1"/>
</dbReference>
<dbReference type="SUPFAM" id="SSF55781">
    <property type="entry name" value="GAF domain-like"/>
    <property type="match status" value="1"/>
</dbReference>
<dbReference type="FunFam" id="3.30.70.270:FF:000001">
    <property type="entry name" value="Diguanylate cyclase domain protein"/>
    <property type="match status" value="1"/>
</dbReference>
<keyword evidence="4" id="KW-0548">Nucleotidyltransferase</keyword>
<dbReference type="InterPro" id="IPR035965">
    <property type="entry name" value="PAS-like_dom_sf"/>
</dbReference>
<dbReference type="Pfam" id="PF08447">
    <property type="entry name" value="PAS_3"/>
    <property type="match status" value="1"/>
</dbReference>
<evidence type="ECO:0000259" key="3">
    <source>
        <dbReference type="PROSITE" id="PS50887"/>
    </source>
</evidence>
<keyword evidence="4" id="KW-0808">Transferase</keyword>
<dbReference type="Pfam" id="PF00990">
    <property type="entry name" value="GGDEF"/>
    <property type="match status" value="1"/>
</dbReference>
<dbReference type="CDD" id="cd01949">
    <property type="entry name" value="GGDEF"/>
    <property type="match status" value="1"/>
</dbReference>
<comment type="catalytic activity">
    <reaction evidence="2">
        <text>2 GTP = 3',3'-c-di-GMP + 2 diphosphate</text>
        <dbReference type="Rhea" id="RHEA:24898"/>
        <dbReference type="ChEBI" id="CHEBI:33019"/>
        <dbReference type="ChEBI" id="CHEBI:37565"/>
        <dbReference type="ChEBI" id="CHEBI:58805"/>
        <dbReference type="EC" id="2.7.7.65"/>
    </reaction>
</comment>
<dbReference type="SUPFAM" id="SSF55785">
    <property type="entry name" value="PYP-like sensor domain (PAS domain)"/>
    <property type="match status" value="1"/>
</dbReference>
<dbReference type="Gene3D" id="3.30.450.40">
    <property type="match status" value="1"/>
</dbReference>
<dbReference type="PROSITE" id="PS50887">
    <property type="entry name" value="GGDEF"/>
    <property type="match status" value="1"/>
</dbReference>
<dbReference type="Pfam" id="PF13185">
    <property type="entry name" value="GAF_2"/>
    <property type="match status" value="1"/>
</dbReference>